<dbReference type="FunFam" id="3.40.50.300:FF:000011">
    <property type="entry name" value="Putative ABC transporter ATP-binding component"/>
    <property type="match status" value="1"/>
</dbReference>
<dbReference type="Pfam" id="PF12848">
    <property type="entry name" value="ABC_tran_Xtn"/>
    <property type="match status" value="1"/>
</dbReference>
<protein>
    <recommendedName>
        <fullName evidence="11">ATP-binding protein Uup</fullName>
        <ecNumber evidence="11">3.6.1.-</ecNumber>
    </recommendedName>
</protein>
<evidence type="ECO:0000256" key="2">
    <source>
        <dbReference type="ARBA" id="ARBA00022737"/>
    </source>
</evidence>
<dbReference type="EC" id="3.6.1.-" evidence="11"/>
<evidence type="ECO:0000256" key="1">
    <source>
        <dbReference type="ARBA" id="ARBA00022490"/>
    </source>
</evidence>
<dbReference type="GO" id="GO:0043022">
    <property type="term" value="F:ribosome binding"/>
    <property type="evidence" value="ECO:0007669"/>
    <property type="project" value="UniProtKB-UniRule"/>
</dbReference>
<dbReference type="InterPro" id="IPR003593">
    <property type="entry name" value="AAA+_ATPase"/>
</dbReference>
<dbReference type="GO" id="GO:0005737">
    <property type="term" value="C:cytoplasm"/>
    <property type="evidence" value="ECO:0007669"/>
    <property type="project" value="UniProtKB-SubCell"/>
</dbReference>
<keyword evidence="15" id="KW-1185">Reference proteome</keyword>
<dbReference type="RefSeq" id="WP_145217421.1">
    <property type="nucleotide sequence ID" value="NZ_CP036269.1"/>
</dbReference>
<keyword evidence="7 11" id="KW-0238">DNA-binding</keyword>
<sequence length="597" mass="68051">MSLMSLNQISFTWSGPPLLDEISLEIHAGERIGLLGRNGAGKSTLMKIIAGELEPDDGEIRRDKDLRIARLVQEVPSGCAERIHDFVAEAAQPFFEHEWEIDHAVDQILARMNLNGDDSFESLSSGMKRRVLLARSIVQSPDILLLDEPTNHLDIPAIKWLEQFLQSYEGTLLFVTHDRMFLQNLATRIIEIDRGHIYDWTCDYETFLKRKKAFLEAEEKQNALFDKKLAEEEVWIRQGIKARRTRNEGRVRALKKMREERSQRRSKVGNVRMEVSSADRSGQLVIEAKNVSFSYGDEPVIKDFSTLITRGDKIGIVGRNGAGKTTLLKLLLGELKPDTGSIRLGTNLEILYFDQLREQIDEEKTVVENVGEGQETLTINGKPKNIYGYLQDFLFTPERARRPARYLSGGERNRLLLAKLFKRPTNLMVLDEPTNDLDAETLELLEELICTHPGTLLLVSHDRAFLNNVVTATLVFEEGRHVKEYAGGYDDYLRQSASNQAAQKSDVESSSKTEQSSGEKKTVAKLSYKEERELEQIPLRIEELEQEQAELNSAMASPEFFKQPNEVITESTTRIEVIQQELESLLERWEDLESRVS</sequence>
<dbReference type="PANTHER" id="PTHR42855">
    <property type="entry name" value="ABC TRANSPORTER ATP-BINDING SUBUNIT"/>
    <property type="match status" value="1"/>
</dbReference>
<dbReference type="GO" id="GO:0006281">
    <property type="term" value="P:DNA repair"/>
    <property type="evidence" value="ECO:0007669"/>
    <property type="project" value="UniProtKB-KW"/>
</dbReference>
<evidence type="ECO:0000313" key="14">
    <source>
        <dbReference type="EMBL" id="QDT43097.1"/>
    </source>
</evidence>
<feature type="binding site" evidence="11">
    <location>
        <begin position="36"/>
        <end position="43"/>
    </location>
    <ligand>
        <name>ATP</name>
        <dbReference type="ChEBI" id="CHEBI:30616"/>
        <label>1</label>
    </ligand>
</feature>
<keyword evidence="2 11" id="KW-0677">Repeat</keyword>
<evidence type="ECO:0000256" key="12">
    <source>
        <dbReference type="SAM" id="MobiDB-lite"/>
    </source>
</evidence>
<dbReference type="GO" id="GO:0005524">
    <property type="term" value="F:ATP binding"/>
    <property type="evidence" value="ECO:0007669"/>
    <property type="project" value="UniProtKB-UniRule"/>
</dbReference>
<evidence type="ECO:0000259" key="13">
    <source>
        <dbReference type="PROSITE" id="PS50893"/>
    </source>
</evidence>
<dbReference type="HAMAP" id="MF_00848">
    <property type="entry name" value="Uup"/>
    <property type="match status" value="1"/>
</dbReference>
<evidence type="ECO:0000256" key="6">
    <source>
        <dbReference type="ARBA" id="ARBA00022840"/>
    </source>
</evidence>
<dbReference type="OrthoDB" id="9760950at2"/>
<dbReference type="GO" id="GO:0003677">
    <property type="term" value="F:DNA binding"/>
    <property type="evidence" value="ECO:0007669"/>
    <property type="project" value="UniProtKB-UniRule"/>
</dbReference>
<dbReference type="PROSITE" id="PS00211">
    <property type="entry name" value="ABC_TRANSPORTER_1"/>
    <property type="match status" value="2"/>
</dbReference>
<evidence type="ECO:0000256" key="8">
    <source>
        <dbReference type="ARBA" id="ARBA00023204"/>
    </source>
</evidence>
<dbReference type="Gene3D" id="3.40.50.300">
    <property type="entry name" value="P-loop containing nucleotide triphosphate hydrolases"/>
    <property type="match status" value="2"/>
</dbReference>
<keyword evidence="3 11" id="KW-0547">Nucleotide-binding</keyword>
<evidence type="ECO:0000256" key="7">
    <source>
        <dbReference type="ARBA" id="ARBA00023125"/>
    </source>
</evidence>
<reference evidence="14 15" key="1">
    <citation type="submission" date="2019-02" db="EMBL/GenBank/DDBJ databases">
        <title>Deep-cultivation of Planctomycetes and their phenomic and genomic characterization uncovers novel biology.</title>
        <authorList>
            <person name="Wiegand S."/>
            <person name="Jogler M."/>
            <person name="Boedeker C."/>
            <person name="Pinto D."/>
            <person name="Vollmers J."/>
            <person name="Rivas-Marin E."/>
            <person name="Kohn T."/>
            <person name="Peeters S.H."/>
            <person name="Heuer A."/>
            <person name="Rast P."/>
            <person name="Oberbeckmann S."/>
            <person name="Bunk B."/>
            <person name="Jeske O."/>
            <person name="Meyerdierks A."/>
            <person name="Storesund J.E."/>
            <person name="Kallscheuer N."/>
            <person name="Luecker S."/>
            <person name="Lage O.M."/>
            <person name="Pohl T."/>
            <person name="Merkel B.J."/>
            <person name="Hornburger P."/>
            <person name="Mueller R.-W."/>
            <person name="Bruemmer F."/>
            <person name="Labrenz M."/>
            <person name="Spormann A.M."/>
            <person name="Op den Camp H."/>
            <person name="Overmann J."/>
            <person name="Amann R."/>
            <person name="Jetten M.S.M."/>
            <person name="Mascher T."/>
            <person name="Medema M.H."/>
            <person name="Devos D.P."/>
            <person name="Kaster A.-K."/>
            <person name="Ovreas L."/>
            <person name="Rohde M."/>
            <person name="Galperin M.Y."/>
            <person name="Jogler C."/>
        </authorList>
    </citation>
    <scope>NUCLEOTIDE SEQUENCE [LARGE SCALE GENOMIC DNA]</scope>
    <source>
        <strain evidence="14 15">Pan241w</strain>
    </source>
</reference>
<feature type="binding site" evidence="11">
    <location>
        <begin position="318"/>
        <end position="325"/>
    </location>
    <ligand>
        <name>ATP</name>
        <dbReference type="ChEBI" id="CHEBI:30616"/>
        <label>2</label>
    </ligand>
</feature>
<evidence type="ECO:0000256" key="5">
    <source>
        <dbReference type="ARBA" id="ARBA00022801"/>
    </source>
</evidence>
<dbReference type="InterPro" id="IPR003439">
    <property type="entry name" value="ABC_transporter-like_ATP-bd"/>
</dbReference>
<dbReference type="FunFam" id="3.40.50.300:FF:000309">
    <property type="entry name" value="ABC transporter ATP-binding protein"/>
    <property type="match status" value="1"/>
</dbReference>
<evidence type="ECO:0000256" key="4">
    <source>
        <dbReference type="ARBA" id="ARBA00022763"/>
    </source>
</evidence>
<keyword evidence="1 11" id="KW-0963">Cytoplasm</keyword>
<name>A0A517RGT7_9PLAN</name>
<evidence type="ECO:0000256" key="9">
    <source>
        <dbReference type="ARBA" id="ARBA00049360"/>
    </source>
</evidence>
<keyword evidence="11" id="KW-0175">Coiled coil</keyword>
<organism evidence="14 15">
    <name type="scientific">Gimesia alba</name>
    <dbReference type="NCBI Taxonomy" id="2527973"/>
    <lineage>
        <taxon>Bacteria</taxon>
        <taxon>Pseudomonadati</taxon>
        <taxon>Planctomycetota</taxon>
        <taxon>Planctomycetia</taxon>
        <taxon>Planctomycetales</taxon>
        <taxon>Planctomycetaceae</taxon>
        <taxon>Gimesia</taxon>
    </lineage>
</organism>
<feature type="compositionally biased region" description="Basic and acidic residues" evidence="12">
    <location>
        <begin position="505"/>
        <end position="527"/>
    </location>
</feature>
<evidence type="ECO:0000256" key="11">
    <source>
        <dbReference type="HAMAP-Rule" id="MF_00848"/>
    </source>
</evidence>
<dbReference type="Pfam" id="PF00005">
    <property type="entry name" value="ABC_tran"/>
    <property type="match status" value="2"/>
</dbReference>
<dbReference type="InterPro" id="IPR017871">
    <property type="entry name" value="ABC_transporter-like_CS"/>
</dbReference>
<feature type="coiled-coil region" evidence="11">
    <location>
        <begin position="534"/>
        <end position="595"/>
    </location>
</feature>
<dbReference type="CDD" id="cd03221">
    <property type="entry name" value="ABCF_EF-3"/>
    <property type="match status" value="2"/>
</dbReference>
<keyword evidence="4 11" id="KW-0227">DNA damage</keyword>
<feature type="region of interest" description="Disordered" evidence="12">
    <location>
        <begin position="497"/>
        <end position="527"/>
    </location>
</feature>
<feature type="domain" description="ABC transporter" evidence="13">
    <location>
        <begin position="286"/>
        <end position="505"/>
    </location>
</feature>
<dbReference type="InterPro" id="IPR027417">
    <property type="entry name" value="P-loop_NTPase"/>
</dbReference>
<dbReference type="InterPro" id="IPR043686">
    <property type="entry name" value="Uup"/>
</dbReference>
<accession>A0A517RGT7</accession>
<dbReference type="SUPFAM" id="SSF52540">
    <property type="entry name" value="P-loop containing nucleoside triphosphate hydrolases"/>
    <property type="match status" value="2"/>
</dbReference>
<dbReference type="PROSITE" id="PS50893">
    <property type="entry name" value="ABC_TRANSPORTER_2"/>
    <property type="match status" value="2"/>
</dbReference>
<comment type="similarity">
    <text evidence="10 11">Belongs to the ABC transporter superfamily. ABCF family. Uup subfamily.</text>
</comment>
<dbReference type="AlphaFoldDB" id="A0A517RGT7"/>
<evidence type="ECO:0000256" key="3">
    <source>
        <dbReference type="ARBA" id="ARBA00022741"/>
    </source>
</evidence>
<dbReference type="Pfam" id="PF16326">
    <property type="entry name" value="ABC_tran_CTD"/>
    <property type="match status" value="1"/>
</dbReference>
<dbReference type="EMBL" id="CP036269">
    <property type="protein sequence ID" value="QDT43097.1"/>
    <property type="molecule type" value="Genomic_DNA"/>
</dbReference>
<evidence type="ECO:0000256" key="10">
    <source>
        <dbReference type="ARBA" id="ARBA00061478"/>
    </source>
</evidence>
<feature type="domain" description="ABC transporter" evidence="13">
    <location>
        <begin position="4"/>
        <end position="219"/>
    </location>
</feature>
<proteinExistence type="inferred from homology"/>
<dbReference type="InterPro" id="IPR037118">
    <property type="entry name" value="Val-tRNA_synth_C_sf"/>
</dbReference>
<gene>
    <name evidence="11 14" type="primary">uup</name>
    <name evidence="14" type="ORF">Pan241w_31940</name>
</gene>
<dbReference type="Proteomes" id="UP000317171">
    <property type="component" value="Chromosome"/>
</dbReference>
<dbReference type="PANTHER" id="PTHR42855:SF1">
    <property type="entry name" value="ABC TRANSPORTER DOMAIN-CONTAINING PROTEIN"/>
    <property type="match status" value="1"/>
</dbReference>
<dbReference type="Gene3D" id="1.10.287.380">
    <property type="entry name" value="Valyl-tRNA synthetase, C-terminal domain"/>
    <property type="match status" value="1"/>
</dbReference>
<dbReference type="InterPro" id="IPR032524">
    <property type="entry name" value="ABC_tran_C"/>
</dbReference>
<comment type="function">
    <text evidence="11">Probably plays a role in ribosome assembly or function. May be involved in resolution of branched DNA intermediates that result from template switching in postreplication gaps. Binds DNA and has ATPase activity.</text>
</comment>
<comment type="subcellular location">
    <subcellularLocation>
        <location evidence="11">Cytoplasm</location>
    </subcellularLocation>
    <text evidence="11">Associates with ribosomes.</text>
</comment>
<comment type="catalytic activity">
    <reaction evidence="9 11">
        <text>ATP + H2O = ADP + phosphate + H(+)</text>
        <dbReference type="Rhea" id="RHEA:13065"/>
        <dbReference type="ChEBI" id="CHEBI:15377"/>
        <dbReference type="ChEBI" id="CHEBI:15378"/>
        <dbReference type="ChEBI" id="CHEBI:30616"/>
        <dbReference type="ChEBI" id="CHEBI:43474"/>
        <dbReference type="ChEBI" id="CHEBI:456216"/>
    </reaction>
</comment>
<dbReference type="SMART" id="SM00382">
    <property type="entry name" value="AAA"/>
    <property type="match status" value="2"/>
</dbReference>
<dbReference type="InterPro" id="IPR051309">
    <property type="entry name" value="ABCF_ATPase"/>
</dbReference>
<dbReference type="InterPro" id="IPR032781">
    <property type="entry name" value="ABC_tran_Xtn"/>
</dbReference>
<keyword evidence="8 11" id="KW-0234">DNA repair</keyword>
<dbReference type="GO" id="GO:0016887">
    <property type="term" value="F:ATP hydrolysis activity"/>
    <property type="evidence" value="ECO:0007669"/>
    <property type="project" value="UniProtKB-UniRule"/>
</dbReference>
<keyword evidence="5 11" id="KW-0378">Hydrolase</keyword>
<dbReference type="KEGG" id="gaz:Pan241w_31940"/>
<keyword evidence="6 11" id="KW-0067">ATP-binding</keyword>
<evidence type="ECO:0000313" key="15">
    <source>
        <dbReference type="Proteomes" id="UP000317171"/>
    </source>
</evidence>